<dbReference type="Pfam" id="PF00168">
    <property type="entry name" value="C2"/>
    <property type="match status" value="1"/>
</dbReference>
<keyword evidence="7" id="KW-1185">Reference proteome</keyword>
<feature type="domain" description="MHD2" evidence="5">
    <location>
        <begin position="742"/>
        <end position="852"/>
    </location>
</feature>
<proteinExistence type="inferred from homology"/>
<dbReference type="PANTHER" id="PTHR45999">
    <property type="entry name" value="UNC-13-4A, ISOFORM B"/>
    <property type="match status" value="1"/>
</dbReference>
<feature type="region of interest" description="Disordered" evidence="3">
    <location>
        <begin position="184"/>
        <end position="211"/>
    </location>
</feature>
<comment type="caution">
    <text evidence="6">The sequence shown here is derived from an EMBL/GenBank/DDBJ whole genome shotgun (WGS) entry which is preliminary data.</text>
</comment>
<gene>
    <name evidence="6" type="primary">AVEN_271560_1</name>
    <name evidence="6" type="ORF">TNCT_52432</name>
</gene>
<name>A0A8X6G9E3_TRICU</name>
<evidence type="ECO:0000256" key="1">
    <source>
        <dbReference type="ARBA" id="ARBA00005823"/>
    </source>
</evidence>
<dbReference type="PROSITE" id="PS50004">
    <property type="entry name" value="C2"/>
    <property type="match status" value="1"/>
</dbReference>
<dbReference type="InterPro" id="IPR052095">
    <property type="entry name" value="UNC-13_domain"/>
</dbReference>
<dbReference type="GO" id="GO:0099503">
    <property type="term" value="C:secretory vesicle"/>
    <property type="evidence" value="ECO:0007669"/>
    <property type="project" value="TreeGrafter"/>
</dbReference>
<reference evidence="6" key="1">
    <citation type="submission" date="2020-07" db="EMBL/GenBank/DDBJ databases">
        <title>Multicomponent nature underlies the extraordinary mechanical properties of spider dragline silk.</title>
        <authorList>
            <person name="Kono N."/>
            <person name="Nakamura H."/>
            <person name="Mori M."/>
            <person name="Yoshida Y."/>
            <person name="Ohtoshi R."/>
            <person name="Malay A.D."/>
            <person name="Moran D.A.P."/>
            <person name="Tomita M."/>
            <person name="Numata K."/>
            <person name="Arakawa K."/>
        </authorList>
    </citation>
    <scope>NUCLEOTIDE SEQUENCE</scope>
</reference>
<dbReference type="Proteomes" id="UP000887116">
    <property type="component" value="Unassembled WGS sequence"/>
</dbReference>
<dbReference type="PANTHER" id="PTHR45999:SF4">
    <property type="entry name" value="UNC-13-4A, ISOFORM B"/>
    <property type="match status" value="1"/>
</dbReference>
<feature type="domain" description="C2" evidence="4">
    <location>
        <begin position="95"/>
        <end position="216"/>
    </location>
</feature>
<comment type="similarity">
    <text evidence="1">Belongs to the unc-13 family.</text>
</comment>
<dbReference type="OrthoDB" id="6419960at2759"/>
<keyword evidence="2" id="KW-0268">Exocytosis</keyword>
<accession>A0A8X6G9E3</accession>
<dbReference type="InterPro" id="IPR014772">
    <property type="entry name" value="Munc13_dom-2"/>
</dbReference>
<evidence type="ECO:0000313" key="7">
    <source>
        <dbReference type="Proteomes" id="UP000887116"/>
    </source>
</evidence>
<evidence type="ECO:0000313" key="6">
    <source>
        <dbReference type="EMBL" id="GFQ97244.1"/>
    </source>
</evidence>
<dbReference type="GO" id="GO:0006887">
    <property type="term" value="P:exocytosis"/>
    <property type="evidence" value="ECO:0007669"/>
    <property type="project" value="UniProtKB-KW"/>
</dbReference>
<dbReference type="Gene3D" id="1.10.357.50">
    <property type="match status" value="1"/>
</dbReference>
<dbReference type="InterPro" id="IPR035892">
    <property type="entry name" value="C2_domain_sf"/>
</dbReference>
<organism evidence="6 7">
    <name type="scientific">Trichonephila clavata</name>
    <name type="common">Joro spider</name>
    <name type="synonym">Nephila clavata</name>
    <dbReference type="NCBI Taxonomy" id="2740835"/>
    <lineage>
        <taxon>Eukaryota</taxon>
        <taxon>Metazoa</taxon>
        <taxon>Ecdysozoa</taxon>
        <taxon>Arthropoda</taxon>
        <taxon>Chelicerata</taxon>
        <taxon>Arachnida</taxon>
        <taxon>Araneae</taxon>
        <taxon>Araneomorphae</taxon>
        <taxon>Entelegynae</taxon>
        <taxon>Araneoidea</taxon>
        <taxon>Nephilidae</taxon>
        <taxon>Trichonephila</taxon>
    </lineage>
</organism>
<dbReference type="PROSITE" id="PS51259">
    <property type="entry name" value="MHD2"/>
    <property type="match status" value="1"/>
</dbReference>
<dbReference type="SMART" id="SM00239">
    <property type="entry name" value="C2"/>
    <property type="match status" value="1"/>
</dbReference>
<dbReference type="CDD" id="cd00030">
    <property type="entry name" value="C2"/>
    <property type="match status" value="1"/>
</dbReference>
<protein>
    <submittedName>
        <fullName evidence="6">C2 domain-containing protein</fullName>
    </submittedName>
</protein>
<dbReference type="InterPro" id="IPR000008">
    <property type="entry name" value="C2_dom"/>
</dbReference>
<evidence type="ECO:0000259" key="4">
    <source>
        <dbReference type="PROSITE" id="PS50004"/>
    </source>
</evidence>
<dbReference type="Gene3D" id="2.60.40.150">
    <property type="entry name" value="C2 domain"/>
    <property type="match status" value="1"/>
</dbReference>
<dbReference type="AlphaFoldDB" id="A0A8X6G9E3"/>
<dbReference type="EMBL" id="BMAO01024724">
    <property type="protein sequence ID" value="GFQ97244.1"/>
    <property type="molecule type" value="Genomic_DNA"/>
</dbReference>
<evidence type="ECO:0000259" key="5">
    <source>
        <dbReference type="PROSITE" id="PS51259"/>
    </source>
</evidence>
<dbReference type="SUPFAM" id="SSF49562">
    <property type="entry name" value="C2 domain (Calcium/lipid-binding domain, CaLB)"/>
    <property type="match status" value="1"/>
</dbReference>
<evidence type="ECO:0000256" key="2">
    <source>
        <dbReference type="ARBA" id="ARBA00022483"/>
    </source>
</evidence>
<evidence type="ECO:0000256" key="3">
    <source>
        <dbReference type="SAM" id="MobiDB-lite"/>
    </source>
</evidence>
<sequence length="857" mass="99493">MDYLRKLENLRDVDCSKLWDCCKRDDTKKEESKDEIVLPTPQKVKSMDVTAITHVCQEAKTMLAVSVNVMKNFLGKPCYPFLTQPRQMYPYIRYLCGEENIAAKSRLLDKQPQNVRLSIVIREAKIVHPRYSTFSQVFCKVSVSNAREYTSSVKENDRELVWEEVFNFKVSSPENDTVTVEIWSSHPQNKSPRVPYVEDERPSGPPRPNSYRIGNITAKIKDLPCAGRDLLWTLKKGPRRMNTRGQILVFVELSTERGPEHVFHVHMQMQMLKLSYEKQLPSLKNDKKWKNWLEILPNPAVTLLQQHALQNGISSTEQCVCSWIVASSIKINQEDRVSFYFLYTLLEGLTADIYKDPIEPYLEEALKSGAEKYGEFNKKILGNLHSYFQVQAVEDADELFYLLKSMCGVEMQTYSNYLDSYVIIAGESHVWYLSIFTQFQDDLLEDDCSIEKLCDTLNKIVKIFLKNQIILDDIFTRAWAVSYSKITFTELDSVINDTIKPIIEHLMIVMRDPERKRVIKESLQLLQLYHNVRNLVQYVLNDLPSERAVLAMDGYSSWFGEDLILEWFLLCDIYTRPFIKRAVYADNMERVNRNILHGSSVPDVVSIIDEMVIGVWTKLDWDEQFYTHATLLEAVKTCVMDYIRGLKDKIKSEDLYGAKKELGINEKLCVVMSNAYAVFEHLYVTKNKIKGILRIAESKYGFIIMDPMAAIGSQMQIEVQRMFQKFVRKALRGTLDIFMSSSSVIADACAYIEKFLEVLYLNLKAESFYIVLRHVWFVALSCLKRALADWRSCWKKKSAHVAALQTLTQLQEIFYCDGHGLSLQEIRNPTFEELKQKIELRLKIRDKTVFQRSFLCV</sequence>